<evidence type="ECO:0000256" key="1">
    <source>
        <dbReference type="SAM" id="MobiDB-lite"/>
    </source>
</evidence>
<dbReference type="GeneID" id="19202732"/>
<protein>
    <submittedName>
        <fullName evidence="2">Uncharacterized protein</fullName>
    </submittedName>
</protein>
<feature type="region of interest" description="Disordered" evidence="1">
    <location>
        <begin position="397"/>
        <end position="417"/>
    </location>
</feature>
<proteinExistence type="predicted"/>
<feature type="region of interest" description="Disordered" evidence="1">
    <location>
        <begin position="1"/>
        <end position="33"/>
    </location>
</feature>
<dbReference type="RefSeq" id="XP_007765571.1">
    <property type="nucleotide sequence ID" value="XM_007767381.1"/>
</dbReference>
<organism evidence="2 3">
    <name type="scientific">Coniophora puteana (strain RWD-64-598)</name>
    <name type="common">Brown rot fungus</name>
    <dbReference type="NCBI Taxonomy" id="741705"/>
    <lineage>
        <taxon>Eukaryota</taxon>
        <taxon>Fungi</taxon>
        <taxon>Dikarya</taxon>
        <taxon>Basidiomycota</taxon>
        <taxon>Agaricomycotina</taxon>
        <taxon>Agaricomycetes</taxon>
        <taxon>Agaricomycetidae</taxon>
        <taxon>Boletales</taxon>
        <taxon>Coniophorineae</taxon>
        <taxon>Coniophoraceae</taxon>
        <taxon>Coniophora</taxon>
    </lineage>
</organism>
<dbReference type="KEGG" id="cput:CONPUDRAFT_150688"/>
<sequence>MTSTFTTGEHPMQPYTELNAHRASTPSDVQFPTSSEDYPLALQPRTLNFSHHLDIHHGVSQVEDTFSEYLQRSHVPSPNVMDDYGVTIDATHLPLDNHYPGLLNALNPATDTASWLALFDTYPHHGSFSPVEVNPPHQDITRNFSFASSSTTNSAIAGSCLSGTGLRPPAEHLTDASIPEPGYPSALNTDPFGSAHPYQVASRTGFEMRYGESIKAPSPVGGCEWGGIQPMDGIAYRSSRAELLPPPSPPSQAYFEPQGGIDFPLFEHGDVIGANMQTPAYNMEIELVERNHDPDVNVVNNRHGGGGLQRPTPLHAKHQSKTVSPAKKRTATAIGKAPHDIVLSSSIVSLAFPALNRHTIVLYSPLRTPRTPINNHTMDFFVSLNYLVPAPEETTVPSVPVDEDDGGSGGNSYCVVA</sequence>
<evidence type="ECO:0000313" key="3">
    <source>
        <dbReference type="Proteomes" id="UP000053558"/>
    </source>
</evidence>
<evidence type="ECO:0000313" key="2">
    <source>
        <dbReference type="EMBL" id="EIW83612.1"/>
    </source>
</evidence>
<dbReference type="Proteomes" id="UP000053558">
    <property type="component" value="Unassembled WGS sequence"/>
</dbReference>
<gene>
    <name evidence="2" type="ORF">CONPUDRAFT_150688</name>
</gene>
<reference evidence="3" key="1">
    <citation type="journal article" date="2012" name="Science">
        <title>The Paleozoic origin of enzymatic lignin decomposition reconstructed from 31 fungal genomes.</title>
        <authorList>
            <person name="Floudas D."/>
            <person name="Binder M."/>
            <person name="Riley R."/>
            <person name="Barry K."/>
            <person name="Blanchette R.A."/>
            <person name="Henrissat B."/>
            <person name="Martinez A.T."/>
            <person name="Otillar R."/>
            <person name="Spatafora J.W."/>
            <person name="Yadav J.S."/>
            <person name="Aerts A."/>
            <person name="Benoit I."/>
            <person name="Boyd A."/>
            <person name="Carlson A."/>
            <person name="Copeland A."/>
            <person name="Coutinho P.M."/>
            <person name="de Vries R.P."/>
            <person name="Ferreira P."/>
            <person name="Findley K."/>
            <person name="Foster B."/>
            <person name="Gaskell J."/>
            <person name="Glotzer D."/>
            <person name="Gorecki P."/>
            <person name="Heitman J."/>
            <person name="Hesse C."/>
            <person name="Hori C."/>
            <person name="Igarashi K."/>
            <person name="Jurgens J.A."/>
            <person name="Kallen N."/>
            <person name="Kersten P."/>
            <person name="Kohler A."/>
            <person name="Kuees U."/>
            <person name="Kumar T.K.A."/>
            <person name="Kuo A."/>
            <person name="LaButti K."/>
            <person name="Larrondo L.F."/>
            <person name="Lindquist E."/>
            <person name="Ling A."/>
            <person name="Lombard V."/>
            <person name="Lucas S."/>
            <person name="Lundell T."/>
            <person name="Martin R."/>
            <person name="McLaughlin D.J."/>
            <person name="Morgenstern I."/>
            <person name="Morin E."/>
            <person name="Murat C."/>
            <person name="Nagy L.G."/>
            <person name="Nolan M."/>
            <person name="Ohm R.A."/>
            <person name="Patyshakuliyeva A."/>
            <person name="Rokas A."/>
            <person name="Ruiz-Duenas F.J."/>
            <person name="Sabat G."/>
            <person name="Salamov A."/>
            <person name="Samejima M."/>
            <person name="Schmutz J."/>
            <person name="Slot J.C."/>
            <person name="St John F."/>
            <person name="Stenlid J."/>
            <person name="Sun H."/>
            <person name="Sun S."/>
            <person name="Syed K."/>
            <person name="Tsang A."/>
            <person name="Wiebenga A."/>
            <person name="Young D."/>
            <person name="Pisabarro A."/>
            <person name="Eastwood D.C."/>
            <person name="Martin F."/>
            <person name="Cullen D."/>
            <person name="Grigoriev I.V."/>
            <person name="Hibbett D.S."/>
        </authorList>
    </citation>
    <scope>NUCLEOTIDE SEQUENCE [LARGE SCALE GENOMIC DNA]</scope>
    <source>
        <strain evidence="3">RWD-64-598 SS2</strain>
    </source>
</reference>
<accession>A0A5M3MWU6</accession>
<comment type="caution">
    <text evidence="2">The sequence shown here is derived from an EMBL/GenBank/DDBJ whole genome shotgun (WGS) entry which is preliminary data.</text>
</comment>
<feature type="compositionally biased region" description="Polar residues" evidence="1">
    <location>
        <begin position="22"/>
        <end position="33"/>
    </location>
</feature>
<dbReference type="EMBL" id="JH711575">
    <property type="protein sequence ID" value="EIW83612.1"/>
    <property type="molecule type" value="Genomic_DNA"/>
</dbReference>
<name>A0A5M3MWU6_CONPW</name>
<keyword evidence="3" id="KW-1185">Reference proteome</keyword>
<dbReference type="AlphaFoldDB" id="A0A5M3MWU6"/>